<sequence length="333" mass="38270">LLIKPDYAEAHNNMGNALRDQGKLEEAVDSYEHAIKITSNFAVAESNLVACLTSYNPQKVVSHPIAKVNQEIKKIGMQVADKKIISNDQVIELFSKFSNVIKNYNLDIETKLSQIYRRNSVDLNCRRHMVIFDQHNVIPKFCFGCYKVQVEPKTILELIKLFIVFDQLKLEENNTRKCMIELRPEISGFYKGLIYCSGLDQANKVKEIIDVAIKEHIGSGLSSKIKRGCSEYPISFPDYQEINNSGPQLMNYNKAWKTIEENHDRKNPIKAKNNLRPSLSGSNLEDVLIIRKWIDYARGIGDPNTYLLGENVVQYPDVYNQARERLDKYQFIC</sequence>
<name>A0A382D6X8_9ZZZZ</name>
<reference evidence="1" key="1">
    <citation type="submission" date="2018-05" db="EMBL/GenBank/DDBJ databases">
        <authorList>
            <person name="Lanie J.A."/>
            <person name="Ng W.-L."/>
            <person name="Kazmierczak K.M."/>
            <person name="Andrzejewski T.M."/>
            <person name="Davidsen T.M."/>
            <person name="Wayne K.J."/>
            <person name="Tettelin H."/>
            <person name="Glass J.I."/>
            <person name="Rusch D."/>
            <person name="Podicherti R."/>
            <person name="Tsui H.-C.T."/>
            <person name="Winkler M.E."/>
        </authorList>
    </citation>
    <scope>NUCLEOTIDE SEQUENCE</scope>
</reference>
<dbReference type="SMART" id="SM00028">
    <property type="entry name" value="TPR"/>
    <property type="match status" value="1"/>
</dbReference>
<dbReference type="Gene3D" id="1.25.40.10">
    <property type="entry name" value="Tetratricopeptide repeat domain"/>
    <property type="match status" value="1"/>
</dbReference>
<proteinExistence type="predicted"/>
<dbReference type="Pfam" id="PF00515">
    <property type="entry name" value="TPR_1"/>
    <property type="match status" value="1"/>
</dbReference>
<organism evidence="1">
    <name type="scientific">marine metagenome</name>
    <dbReference type="NCBI Taxonomy" id="408172"/>
    <lineage>
        <taxon>unclassified sequences</taxon>
        <taxon>metagenomes</taxon>
        <taxon>ecological metagenomes</taxon>
    </lineage>
</organism>
<dbReference type="AlphaFoldDB" id="A0A382D6X8"/>
<dbReference type="SUPFAM" id="SSF48452">
    <property type="entry name" value="TPR-like"/>
    <property type="match status" value="1"/>
</dbReference>
<protein>
    <submittedName>
        <fullName evidence="1">Uncharacterized protein</fullName>
    </submittedName>
</protein>
<dbReference type="InterPro" id="IPR019734">
    <property type="entry name" value="TPR_rpt"/>
</dbReference>
<dbReference type="PROSITE" id="PS50005">
    <property type="entry name" value="TPR"/>
    <property type="match status" value="1"/>
</dbReference>
<dbReference type="EMBL" id="UINC01037653">
    <property type="protein sequence ID" value="SVB33461.1"/>
    <property type="molecule type" value="Genomic_DNA"/>
</dbReference>
<dbReference type="PROSITE" id="PS50293">
    <property type="entry name" value="TPR_REGION"/>
    <property type="match status" value="1"/>
</dbReference>
<accession>A0A382D6X8</accession>
<gene>
    <name evidence="1" type="ORF">METZ01_LOCUS186315</name>
</gene>
<feature type="non-terminal residue" evidence="1">
    <location>
        <position position="1"/>
    </location>
</feature>
<dbReference type="InterPro" id="IPR011990">
    <property type="entry name" value="TPR-like_helical_dom_sf"/>
</dbReference>
<evidence type="ECO:0000313" key="1">
    <source>
        <dbReference type="EMBL" id="SVB33461.1"/>
    </source>
</evidence>